<dbReference type="OMA" id="ESKIYHA"/>
<gene>
    <name evidence="4" type="ORF">CONCODRAFT_13578</name>
</gene>
<dbReference type="InterPro" id="IPR011990">
    <property type="entry name" value="TPR-like_helical_dom_sf"/>
</dbReference>
<dbReference type="PROSITE" id="PS50250">
    <property type="entry name" value="PCI"/>
    <property type="match status" value="1"/>
</dbReference>
<sequence>MSVKLTYKEFNQKLENAQTLEQGGDLQKAEKEYVELLNSDGGSDEECIKVQELAMDKLSDLYEKHGKVEQMKNLILNSRNFLTTVTKAKTSKIVRRLIEKFQKIPDCLPTQIDVTKEMIEWCIEGKRTFLRQNLETKLIALYHDNQNFTEALKLIGTLLKELKRLDDKMVLIEVQLLESKVCHSLRNFPKARAALTSARTSANAIYCPPLLQAQLDMQSGILHAEEKDYKTAFSYFFETYESYSSTNDKKSILALKYMLLCKIMLGLTDDINSIISGKIGLSHLGKEIDAMKAVSQAHKNRSLQEFESALNTYREELGNDQIIRTHLAALYDTLLEQNLQRVIEPYSHVEISKVAKLVNLPSDQVETKLSQMILDHSLNGILDQGKGCLIIFEEKTIDESYELSLNTLKNMGQVVESLYQKAAQLN</sequence>
<protein>
    <submittedName>
        <fullName evidence="4">PCI-domain-containing protein</fullName>
    </submittedName>
</protein>
<dbReference type="GO" id="GO:0043161">
    <property type="term" value="P:proteasome-mediated ubiquitin-dependent protein catabolic process"/>
    <property type="evidence" value="ECO:0007669"/>
    <property type="project" value="EnsemblFungi"/>
</dbReference>
<evidence type="ECO:0000256" key="2">
    <source>
        <dbReference type="ARBA" id="ARBA00022942"/>
    </source>
</evidence>
<dbReference type="GO" id="GO:0005198">
    <property type="term" value="F:structural molecule activity"/>
    <property type="evidence" value="ECO:0007669"/>
    <property type="project" value="EnsemblFungi"/>
</dbReference>
<dbReference type="GO" id="GO:0043248">
    <property type="term" value="P:proteasome assembly"/>
    <property type="evidence" value="ECO:0007669"/>
    <property type="project" value="EnsemblFungi"/>
</dbReference>
<proteinExistence type="inferred from homology"/>
<evidence type="ECO:0000313" key="5">
    <source>
        <dbReference type="Proteomes" id="UP000070444"/>
    </source>
</evidence>
<dbReference type="SUPFAM" id="SSF46785">
    <property type="entry name" value="Winged helix' DNA-binding domain"/>
    <property type="match status" value="1"/>
</dbReference>
<dbReference type="Pfam" id="PF18503">
    <property type="entry name" value="RPN6_C_helix"/>
    <property type="match status" value="1"/>
</dbReference>
<dbReference type="SUPFAM" id="SSF48452">
    <property type="entry name" value="TPR-like"/>
    <property type="match status" value="1"/>
</dbReference>
<evidence type="ECO:0000259" key="3">
    <source>
        <dbReference type="PROSITE" id="PS50250"/>
    </source>
</evidence>
<dbReference type="Proteomes" id="UP000070444">
    <property type="component" value="Unassembled WGS sequence"/>
</dbReference>
<name>A0A137NQF1_CONC2</name>
<dbReference type="GO" id="GO:0008541">
    <property type="term" value="C:proteasome regulatory particle, lid subcomplex"/>
    <property type="evidence" value="ECO:0007669"/>
    <property type="project" value="EnsemblFungi"/>
</dbReference>
<dbReference type="FunFam" id="1.25.40.570:FF:000007">
    <property type="entry name" value="26S proteasome non-ATPase regulatory subunit 11"/>
    <property type="match status" value="1"/>
</dbReference>
<keyword evidence="2" id="KW-0647">Proteasome</keyword>
<comment type="similarity">
    <text evidence="1">Belongs to the proteasome subunit S9 family.</text>
</comment>
<dbReference type="Gene3D" id="1.25.40.570">
    <property type="match status" value="1"/>
</dbReference>
<dbReference type="SMART" id="SM00753">
    <property type="entry name" value="PAM"/>
    <property type="match status" value="1"/>
</dbReference>
<dbReference type="InterPro" id="IPR050871">
    <property type="entry name" value="26S_Proteasome/COP9_Components"/>
</dbReference>
<dbReference type="SMART" id="SM00088">
    <property type="entry name" value="PINT"/>
    <property type="match status" value="1"/>
</dbReference>
<feature type="domain" description="PCI" evidence="3">
    <location>
        <begin position="228"/>
        <end position="396"/>
    </location>
</feature>
<dbReference type="Pfam" id="PF18055">
    <property type="entry name" value="RPN6_N"/>
    <property type="match status" value="1"/>
</dbReference>
<dbReference type="EMBL" id="KQ965026">
    <property type="protein sequence ID" value="KXN64995.1"/>
    <property type="molecule type" value="Genomic_DNA"/>
</dbReference>
<evidence type="ECO:0000313" key="4">
    <source>
        <dbReference type="EMBL" id="KXN64995.1"/>
    </source>
</evidence>
<dbReference type="InterPro" id="IPR040773">
    <property type="entry name" value="Rpn6_N"/>
</dbReference>
<accession>A0A137NQF1</accession>
<dbReference type="InterPro" id="IPR000717">
    <property type="entry name" value="PCI_dom"/>
</dbReference>
<keyword evidence="5" id="KW-1185">Reference proteome</keyword>
<dbReference type="PANTHER" id="PTHR10678">
    <property type="entry name" value="26S PROTEASOME NON-ATPASE REGULATORY SUBUNIT 11/COP9 SIGNALOSOME COMPLEX SUBUNIT 2"/>
    <property type="match status" value="1"/>
</dbReference>
<dbReference type="GO" id="GO:0034515">
    <property type="term" value="C:proteasome storage granule"/>
    <property type="evidence" value="ECO:0007669"/>
    <property type="project" value="EnsemblFungi"/>
</dbReference>
<organism evidence="4 5">
    <name type="scientific">Conidiobolus coronatus (strain ATCC 28846 / CBS 209.66 / NRRL 28638)</name>
    <name type="common">Delacroixia coronata</name>
    <dbReference type="NCBI Taxonomy" id="796925"/>
    <lineage>
        <taxon>Eukaryota</taxon>
        <taxon>Fungi</taxon>
        <taxon>Fungi incertae sedis</taxon>
        <taxon>Zoopagomycota</taxon>
        <taxon>Entomophthoromycotina</taxon>
        <taxon>Entomophthoromycetes</taxon>
        <taxon>Entomophthorales</taxon>
        <taxon>Ancylistaceae</taxon>
        <taxon>Conidiobolus</taxon>
    </lineage>
</organism>
<dbReference type="AlphaFoldDB" id="A0A137NQF1"/>
<dbReference type="InterPro" id="IPR040780">
    <property type="entry name" value="Rpn6_C_helix"/>
</dbReference>
<dbReference type="STRING" id="796925.A0A137NQF1"/>
<dbReference type="InterPro" id="IPR036390">
    <property type="entry name" value="WH_DNA-bd_sf"/>
</dbReference>
<reference evidence="4 5" key="1">
    <citation type="journal article" date="2015" name="Genome Biol. Evol.">
        <title>Phylogenomic analyses indicate that early fungi evolved digesting cell walls of algal ancestors of land plants.</title>
        <authorList>
            <person name="Chang Y."/>
            <person name="Wang S."/>
            <person name="Sekimoto S."/>
            <person name="Aerts A.L."/>
            <person name="Choi C."/>
            <person name="Clum A."/>
            <person name="LaButti K.M."/>
            <person name="Lindquist E.A."/>
            <person name="Yee Ngan C."/>
            <person name="Ohm R.A."/>
            <person name="Salamov A.A."/>
            <person name="Grigoriev I.V."/>
            <person name="Spatafora J.W."/>
            <person name="Berbee M.L."/>
        </authorList>
    </citation>
    <scope>NUCLEOTIDE SEQUENCE [LARGE SCALE GENOMIC DNA]</scope>
    <source>
        <strain evidence="4 5">NRRL 28638</strain>
    </source>
</reference>
<dbReference type="OrthoDB" id="1418352at2759"/>
<evidence type="ECO:0000256" key="1">
    <source>
        <dbReference type="ARBA" id="ARBA00007454"/>
    </source>
</evidence>
<dbReference type="Pfam" id="PF01399">
    <property type="entry name" value="PCI"/>
    <property type="match status" value="1"/>
</dbReference>